<dbReference type="AlphaFoldDB" id="A0A0C2JZJ1"/>
<evidence type="ECO:0000313" key="2">
    <source>
        <dbReference type="Proteomes" id="UP000031668"/>
    </source>
</evidence>
<dbReference type="Proteomes" id="UP000031668">
    <property type="component" value="Unassembled WGS sequence"/>
</dbReference>
<sequence length="212" mass="24957">MIVQIDESVISPAMPKRVRDLLRPQLWVLRMYDVAAKIGIVVCVPNRKAATLTEIIMSDTDNKVRSFVTFDLVTFQSIANIIKIFDERYEHLMSNDEARDHRTTKKLPNQYKLTRQISNKWGFEVNRATVKAILIKNNAVEYSTEAHDPNFNDIMLVWLKQARENHHPVRENLIKEIELKLPGRLENLDDWKQYFLRPSLKKLYEYDVCNLD</sequence>
<reference evidence="1 2" key="1">
    <citation type="journal article" date="2014" name="Genome Biol. Evol.">
        <title>The genome of the myxosporean Thelohanellus kitauei shows adaptations to nutrient acquisition within its fish host.</title>
        <authorList>
            <person name="Yang Y."/>
            <person name="Xiong J."/>
            <person name="Zhou Z."/>
            <person name="Huo F."/>
            <person name="Miao W."/>
            <person name="Ran C."/>
            <person name="Liu Y."/>
            <person name="Zhang J."/>
            <person name="Feng J."/>
            <person name="Wang M."/>
            <person name="Wang M."/>
            <person name="Wang L."/>
            <person name="Yao B."/>
        </authorList>
    </citation>
    <scope>NUCLEOTIDE SEQUENCE [LARGE SCALE GENOMIC DNA]</scope>
    <source>
        <strain evidence="1">Wuqing</strain>
    </source>
</reference>
<evidence type="ECO:0000313" key="1">
    <source>
        <dbReference type="EMBL" id="KII75093.1"/>
    </source>
</evidence>
<dbReference type="OrthoDB" id="424490at2759"/>
<comment type="caution">
    <text evidence="1">The sequence shown here is derived from an EMBL/GenBank/DDBJ whole genome shotgun (WGS) entry which is preliminary data.</text>
</comment>
<protein>
    <submittedName>
        <fullName evidence="1">Uncharacterized protein</fullName>
    </submittedName>
</protein>
<name>A0A0C2JZJ1_THEKT</name>
<gene>
    <name evidence="1" type="ORF">RF11_04344</name>
</gene>
<proteinExistence type="predicted"/>
<organism evidence="1 2">
    <name type="scientific">Thelohanellus kitauei</name>
    <name type="common">Myxosporean</name>
    <dbReference type="NCBI Taxonomy" id="669202"/>
    <lineage>
        <taxon>Eukaryota</taxon>
        <taxon>Metazoa</taxon>
        <taxon>Cnidaria</taxon>
        <taxon>Myxozoa</taxon>
        <taxon>Myxosporea</taxon>
        <taxon>Bivalvulida</taxon>
        <taxon>Platysporina</taxon>
        <taxon>Myxobolidae</taxon>
        <taxon>Thelohanellus</taxon>
    </lineage>
</organism>
<keyword evidence="2" id="KW-1185">Reference proteome</keyword>
<accession>A0A0C2JZJ1</accession>
<dbReference type="EMBL" id="JWZT01000041">
    <property type="protein sequence ID" value="KII75093.1"/>
    <property type="molecule type" value="Genomic_DNA"/>
</dbReference>